<feature type="compositionally biased region" description="Basic and acidic residues" evidence="1">
    <location>
        <begin position="55"/>
        <end position="69"/>
    </location>
</feature>
<name>A0A026VW94_OOCBI</name>
<dbReference type="OrthoDB" id="7700353at2759"/>
<sequence>MVSEVRFLGVVLDSRLDGSSQIRALISRGRRISHIIAFLAGTRWGAHPQGGARHTAIDSDEVAKEDQTRETSILPINLESFLP</sequence>
<gene>
    <name evidence="2" type="ORF">X777_15197</name>
</gene>
<reference evidence="2 3" key="1">
    <citation type="journal article" date="2014" name="Curr. Biol.">
        <title>The genome of the clonal raider ant Cerapachys biroi.</title>
        <authorList>
            <person name="Oxley P.R."/>
            <person name="Ji L."/>
            <person name="Fetter-Pruneda I."/>
            <person name="McKenzie S.K."/>
            <person name="Li C."/>
            <person name="Hu H."/>
            <person name="Zhang G."/>
            <person name="Kronauer D.J."/>
        </authorList>
    </citation>
    <scope>NUCLEOTIDE SEQUENCE [LARGE SCALE GENOMIC DNA]</scope>
</reference>
<dbReference type="AlphaFoldDB" id="A0A026VW94"/>
<accession>A0A026VW94</accession>
<evidence type="ECO:0000313" key="2">
    <source>
        <dbReference type="EMBL" id="EZA47781.1"/>
    </source>
</evidence>
<evidence type="ECO:0000256" key="1">
    <source>
        <dbReference type="SAM" id="MobiDB-lite"/>
    </source>
</evidence>
<dbReference type="EMBL" id="KK107786">
    <property type="protein sequence ID" value="EZA47781.1"/>
    <property type="molecule type" value="Genomic_DNA"/>
</dbReference>
<organism evidence="2 3">
    <name type="scientific">Ooceraea biroi</name>
    <name type="common">Clonal raider ant</name>
    <name type="synonym">Cerapachys biroi</name>
    <dbReference type="NCBI Taxonomy" id="2015173"/>
    <lineage>
        <taxon>Eukaryota</taxon>
        <taxon>Metazoa</taxon>
        <taxon>Ecdysozoa</taxon>
        <taxon>Arthropoda</taxon>
        <taxon>Hexapoda</taxon>
        <taxon>Insecta</taxon>
        <taxon>Pterygota</taxon>
        <taxon>Neoptera</taxon>
        <taxon>Endopterygota</taxon>
        <taxon>Hymenoptera</taxon>
        <taxon>Apocrita</taxon>
        <taxon>Aculeata</taxon>
        <taxon>Formicoidea</taxon>
        <taxon>Formicidae</taxon>
        <taxon>Dorylinae</taxon>
        <taxon>Ooceraea</taxon>
    </lineage>
</organism>
<dbReference type="Proteomes" id="UP000053097">
    <property type="component" value="Unassembled WGS sequence"/>
</dbReference>
<evidence type="ECO:0000313" key="3">
    <source>
        <dbReference type="Proteomes" id="UP000053097"/>
    </source>
</evidence>
<keyword evidence="3" id="KW-1185">Reference proteome</keyword>
<feature type="region of interest" description="Disordered" evidence="1">
    <location>
        <begin position="47"/>
        <end position="69"/>
    </location>
</feature>
<proteinExistence type="predicted"/>
<protein>
    <submittedName>
        <fullName evidence="2">Uncharacterized protein</fullName>
    </submittedName>
</protein>